<dbReference type="Proteomes" id="UP000030718">
    <property type="component" value="Segment"/>
</dbReference>
<organism evidence="1 2">
    <name type="scientific">Escherichia phage vB_EcoM_VR26</name>
    <dbReference type="NCBI Taxonomy" id="1567029"/>
    <lineage>
        <taxon>Viruses</taxon>
        <taxon>Duplodnaviria</taxon>
        <taxon>Heunggongvirae</taxon>
        <taxon>Uroviricota</taxon>
        <taxon>Caudoviricetes</taxon>
        <taxon>Pantevenvirales</taxon>
        <taxon>Straboviridae</taxon>
        <taxon>Tevenvirinae</taxon>
        <taxon>Gaprivervirus</taxon>
        <taxon>Gaprivervirus vr26</taxon>
    </lineage>
</organism>
<dbReference type="OrthoDB" id="34002at10239"/>
<dbReference type="EMBL" id="KP007362">
    <property type="protein sequence ID" value="AIZ02828.1"/>
    <property type="molecule type" value="Genomic_DNA"/>
</dbReference>
<gene>
    <name evidence="1" type="ORF">VR26_191</name>
</gene>
<dbReference type="KEGG" id="vg:26640484"/>
<sequence length="87" mass="10197">MTFAEELRQMAKESQDKVANDFIVIFRKVAIAAAENGKDAVNMAVSEKEYEEGNRTKISDFLRAEKFTSFTWNYDWQDNKPMLYVKF</sequence>
<protein>
    <submittedName>
        <fullName evidence="1">Uncharacterized protein</fullName>
    </submittedName>
</protein>
<dbReference type="GeneID" id="26640484"/>
<reference evidence="1 2" key="1">
    <citation type="submission" date="2014-10" db="EMBL/GenBank/DDBJ databases">
        <title>VR bacteriophages - a small but diverse group of low-temperature viruses.</title>
        <authorList>
            <person name="Kaliniene L."/>
            <person name="Meskys R."/>
            <person name="Simoliunas E."/>
            <person name="Zajanckauskaite A."/>
            <person name="Truncaite L."/>
        </authorList>
    </citation>
    <scope>NUCLEOTIDE SEQUENCE [LARGE SCALE GENOMIC DNA]</scope>
</reference>
<dbReference type="RefSeq" id="YP_009214028.1">
    <property type="nucleotide sequence ID" value="NC_028957.1"/>
</dbReference>
<keyword evidence="2" id="KW-1185">Reference proteome</keyword>
<evidence type="ECO:0000313" key="1">
    <source>
        <dbReference type="EMBL" id="AIZ02828.1"/>
    </source>
</evidence>
<proteinExistence type="predicted"/>
<accession>A0A0A7HDR0</accession>
<evidence type="ECO:0000313" key="2">
    <source>
        <dbReference type="Proteomes" id="UP000030718"/>
    </source>
</evidence>
<name>A0A0A7HDR0_9CAUD</name>